<organism evidence="1 2">
    <name type="scientific">Pelagimonas varians</name>
    <dbReference type="NCBI Taxonomy" id="696760"/>
    <lineage>
        <taxon>Bacteria</taxon>
        <taxon>Pseudomonadati</taxon>
        <taxon>Pseudomonadota</taxon>
        <taxon>Alphaproteobacteria</taxon>
        <taxon>Rhodobacterales</taxon>
        <taxon>Roseobacteraceae</taxon>
        <taxon>Pelagimonas</taxon>
    </lineage>
</organism>
<evidence type="ECO:0000313" key="1">
    <source>
        <dbReference type="EMBL" id="SMX46051.1"/>
    </source>
</evidence>
<dbReference type="AlphaFoldDB" id="A0A238KTY9"/>
<dbReference type="Proteomes" id="UP000220836">
    <property type="component" value="Unassembled WGS sequence"/>
</dbReference>
<keyword evidence="2" id="KW-1185">Reference proteome</keyword>
<evidence type="ECO:0000313" key="2">
    <source>
        <dbReference type="Proteomes" id="UP000220836"/>
    </source>
</evidence>
<dbReference type="EMBL" id="FXYH01000012">
    <property type="protein sequence ID" value="SMX46051.1"/>
    <property type="molecule type" value="Genomic_DNA"/>
</dbReference>
<protein>
    <submittedName>
        <fullName evidence="1">Uncharacterized protein</fullName>
    </submittedName>
</protein>
<sequence length="126" mass="13880">MHSAPPLRRPLGCVADLAGGTCGAQIQYCLMKGVDVPIRAHRAGRCVQFLPSRKQLDTNVICLAFFARPGLLKRNGMEVDFSLLDQPCQDQVLPTFESALSKGKVSWHEEVRTNADQNCIKTRGRG</sequence>
<accession>A0A238KTY9</accession>
<name>A0A238KTY9_9RHOB</name>
<proteinExistence type="predicted"/>
<reference evidence="1 2" key="1">
    <citation type="submission" date="2017-05" db="EMBL/GenBank/DDBJ databases">
        <authorList>
            <person name="Song R."/>
            <person name="Chenine A.L."/>
            <person name="Ruprecht R.M."/>
        </authorList>
    </citation>
    <scope>NUCLEOTIDE SEQUENCE [LARGE SCALE GENOMIC DNA]</scope>
    <source>
        <strain evidence="1 2">CECT 8663</strain>
    </source>
</reference>
<gene>
    <name evidence="1" type="ORF">PEV8663_03180</name>
</gene>